<name>A0ABT2SZ91_9FIRM</name>
<dbReference type="InterPro" id="IPR015424">
    <property type="entry name" value="PyrdxlP-dep_Trfase"/>
</dbReference>
<dbReference type="InterPro" id="IPR050596">
    <property type="entry name" value="AspAT/PAT-like"/>
</dbReference>
<sequence>MEYGKLAESIVASQIRAMMVKAAHMEDVVSFGVGEPDFITDECILKETAEHLSSYTKYAPGAGIDPLRERYIRYLNEMIGSDYSMPETMVTSGGMAALYLAFFCLLNPGDEVLIPAPYFSNYGPMVAMCRGTVREIEVKEENDFILSVEDLRAAVTEKSRILLLNSPCNPTGGLIDRESLQKIAEFAKEKDLFVFSDEVYRHLNFDSDEIFSIATLPGMKERTLIIDSVSKSFAMTGFRVGFATGPVHLIELMTKCVENVYSAVATPSQYAALVAFDKGMEAMMAMKKEYKKRRDFLVSRINEMDKISCIMPKGAFYVFANIKKTGLSAEEFAERLLEKEHVAVIPGSNFSKNASGYVRISYGTSMEKIEDGLNRMERFLKSL</sequence>
<dbReference type="PANTHER" id="PTHR46383:SF3">
    <property type="entry name" value="ASPARTATE AMINOTRANSFERASE-RELATED"/>
    <property type="match status" value="1"/>
</dbReference>
<evidence type="ECO:0000256" key="5">
    <source>
        <dbReference type="ARBA" id="ARBA00022898"/>
    </source>
</evidence>
<keyword evidence="3 6" id="KW-0032">Aminotransferase</keyword>
<dbReference type="PROSITE" id="PS00105">
    <property type="entry name" value="AA_TRANSFER_CLASS_1"/>
    <property type="match status" value="1"/>
</dbReference>
<proteinExistence type="inferred from homology"/>
<dbReference type="Gene3D" id="3.90.1150.10">
    <property type="entry name" value="Aspartate Aminotransferase, domain 1"/>
    <property type="match status" value="1"/>
</dbReference>
<dbReference type="InterPro" id="IPR004839">
    <property type="entry name" value="Aminotransferase_I/II_large"/>
</dbReference>
<gene>
    <name evidence="8" type="ORF">OCV77_02145</name>
</gene>
<dbReference type="InterPro" id="IPR015421">
    <property type="entry name" value="PyrdxlP-dep_Trfase_major"/>
</dbReference>
<evidence type="ECO:0000256" key="6">
    <source>
        <dbReference type="RuleBase" id="RU000481"/>
    </source>
</evidence>
<keyword evidence="9" id="KW-1185">Reference proteome</keyword>
<evidence type="ECO:0000259" key="7">
    <source>
        <dbReference type="Pfam" id="PF00155"/>
    </source>
</evidence>
<dbReference type="CDD" id="cd00609">
    <property type="entry name" value="AAT_like"/>
    <property type="match status" value="1"/>
</dbReference>
<comment type="caution">
    <text evidence="8">The sequence shown here is derived from an EMBL/GenBank/DDBJ whole genome shotgun (WGS) entry which is preliminary data.</text>
</comment>
<reference evidence="8 9" key="1">
    <citation type="journal article" date="2021" name="ISME Commun">
        <title>Automated analysis of genomic sequences facilitates high-throughput and comprehensive description of bacteria.</title>
        <authorList>
            <person name="Hitch T.C.A."/>
        </authorList>
    </citation>
    <scope>NUCLEOTIDE SEQUENCE [LARGE SCALE GENOMIC DNA]</scope>
    <source>
        <strain evidence="8 9">Sanger_18</strain>
    </source>
</reference>
<dbReference type="Proteomes" id="UP001652432">
    <property type="component" value="Unassembled WGS sequence"/>
</dbReference>
<dbReference type="EC" id="2.6.1.-" evidence="6"/>
<evidence type="ECO:0000256" key="4">
    <source>
        <dbReference type="ARBA" id="ARBA00022679"/>
    </source>
</evidence>
<accession>A0ABT2SZ91</accession>
<dbReference type="Pfam" id="PF00155">
    <property type="entry name" value="Aminotran_1_2"/>
    <property type="match status" value="1"/>
</dbReference>
<dbReference type="SUPFAM" id="SSF53383">
    <property type="entry name" value="PLP-dependent transferases"/>
    <property type="match status" value="1"/>
</dbReference>
<dbReference type="EMBL" id="JAOQKJ010000002">
    <property type="protein sequence ID" value="MCU6743314.1"/>
    <property type="molecule type" value="Genomic_DNA"/>
</dbReference>
<evidence type="ECO:0000256" key="3">
    <source>
        <dbReference type="ARBA" id="ARBA00022576"/>
    </source>
</evidence>
<dbReference type="GO" id="GO:0008483">
    <property type="term" value="F:transaminase activity"/>
    <property type="evidence" value="ECO:0007669"/>
    <property type="project" value="UniProtKB-KW"/>
</dbReference>
<keyword evidence="4 6" id="KW-0808">Transferase</keyword>
<evidence type="ECO:0000256" key="2">
    <source>
        <dbReference type="ARBA" id="ARBA00007441"/>
    </source>
</evidence>
<feature type="domain" description="Aminotransferase class I/classII large" evidence="7">
    <location>
        <begin position="27"/>
        <end position="375"/>
    </location>
</feature>
<organism evidence="8 9">
    <name type="scientific">Suilimivivens aceti</name>
    <dbReference type="NCBI Taxonomy" id="2981774"/>
    <lineage>
        <taxon>Bacteria</taxon>
        <taxon>Bacillati</taxon>
        <taxon>Bacillota</taxon>
        <taxon>Clostridia</taxon>
        <taxon>Lachnospirales</taxon>
        <taxon>Lachnospiraceae</taxon>
        <taxon>Suilimivivens</taxon>
    </lineage>
</organism>
<evidence type="ECO:0000256" key="1">
    <source>
        <dbReference type="ARBA" id="ARBA00001933"/>
    </source>
</evidence>
<dbReference type="Gene3D" id="3.40.640.10">
    <property type="entry name" value="Type I PLP-dependent aspartate aminotransferase-like (Major domain)"/>
    <property type="match status" value="1"/>
</dbReference>
<dbReference type="PANTHER" id="PTHR46383">
    <property type="entry name" value="ASPARTATE AMINOTRANSFERASE"/>
    <property type="match status" value="1"/>
</dbReference>
<dbReference type="InterPro" id="IPR004838">
    <property type="entry name" value="NHTrfase_class1_PyrdxlP-BS"/>
</dbReference>
<keyword evidence="5" id="KW-0663">Pyridoxal phosphate</keyword>
<dbReference type="RefSeq" id="WP_262572955.1">
    <property type="nucleotide sequence ID" value="NZ_JAOQKJ010000002.1"/>
</dbReference>
<evidence type="ECO:0000313" key="8">
    <source>
        <dbReference type="EMBL" id="MCU6743314.1"/>
    </source>
</evidence>
<comment type="cofactor">
    <cofactor evidence="1 6">
        <name>pyridoxal 5'-phosphate</name>
        <dbReference type="ChEBI" id="CHEBI:597326"/>
    </cofactor>
</comment>
<evidence type="ECO:0000313" key="9">
    <source>
        <dbReference type="Proteomes" id="UP001652432"/>
    </source>
</evidence>
<dbReference type="PRINTS" id="PR00753">
    <property type="entry name" value="ACCSYNTHASE"/>
</dbReference>
<comment type="similarity">
    <text evidence="2 6">Belongs to the class-I pyridoxal-phosphate-dependent aminotransferase family.</text>
</comment>
<protein>
    <recommendedName>
        <fullName evidence="6">Aminotransferase</fullName>
        <ecNumber evidence="6">2.6.1.-</ecNumber>
    </recommendedName>
</protein>
<dbReference type="InterPro" id="IPR015422">
    <property type="entry name" value="PyrdxlP-dep_Trfase_small"/>
</dbReference>